<reference evidence="2 3" key="1">
    <citation type="submission" date="2020-08" db="EMBL/GenBank/DDBJ databases">
        <title>Sequencing the genomes of 1000 actinobacteria strains.</title>
        <authorList>
            <person name="Klenk H.-P."/>
        </authorList>
    </citation>
    <scope>NUCLEOTIDE SEQUENCE [LARGE SCALE GENOMIC DNA]</scope>
    <source>
        <strain evidence="2 3">DSM 22826</strain>
    </source>
</reference>
<name>A0A839QPU7_9MICC</name>
<sequence length="51" mass="5559">MSQPFPGGFRMTQRSGLPGGIDMTQQVHCTEESVPRTNVTTAMLHPISLTD</sequence>
<comment type="caution">
    <text evidence="2">The sequence shown here is derived from an EMBL/GenBank/DDBJ whole genome shotgun (WGS) entry which is preliminary data.</text>
</comment>
<dbReference type="Proteomes" id="UP000523000">
    <property type="component" value="Unassembled WGS sequence"/>
</dbReference>
<proteinExistence type="predicted"/>
<accession>A0A839QPU7</accession>
<evidence type="ECO:0000313" key="3">
    <source>
        <dbReference type="Proteomes" id="UP000523000"/>
    </source>
</evidence>
<evidence type="ECO:0000256" key="1">
    <source>
        <dbReference type="SAM" id="MobiDB-lite"/>
    </source>
</evidence>
<organism evidence="2 3">
    <name type="scientific">Paeniglutamicibacter cryotolerans</name>
    <dbReference type="NCBI Taxonomy" id="670079"/>
    <lineage>
        <taxon>Bacteria</taxon>
        <taxon>Bacillati</taxon>
        <taxon>Actinomycetota</taxon>
        <taxon>Actinomycetes</taxon>
        <taxon>Micrococcales</taxon>
        <taxon>Micrococcaceae</taxon>
        <taxon>Paeniglutamicibacter</taxon>
    </lineage>
</organism>
<gene>
    <name evidence="2" type="ORF">E9229_003031</name>
</gene>
<protein>
    <submittedName>
        <fullName evidence="2">Uncharacterized protein</fullName>
    </submittedName>
</protein>
<keyword evidence="3" id="KW-1185">Reference proteome</keyword>
<dbReference type="EMBL" id="JACHVS010000002">
    <property type="protein sequence ID" value="MBB2996784.1"/>
    <property type="molecule type" value="Genomic_DNA"/>
</dbReference>
<evidence type="ECO:0000313" key="2">
    <source>
        <dbReference type="EMBL" id="MBB2996784.1"/>
    </source>
</evidence>
<feature type="region of interest" description="Disordered" evidence="1">
    <location>
        <begin position="1"/>
        <end position="22"/>
    </location>
</feature>
<dbReference type="AlphaFoldDB" id="A0A839QPU7"/>